<organism evidence="1 2">
    <name type="scientific">Streptomyces albipurpureus</name>
    <dbReference type="NCBI Taxonomy" id="2897419"/>
    <lineage>
        <taxon>Bacteria</taxon>
        <taxon>Bacillati</taxon>
        <taxon>Actinomycetota</taxon>
        <taxon>Actinomycetes</taxon>
        <taxon>Kitasatosporales</taxon>
        <taxon>Streptomycetaceae</taxon>
        <taxon>Streptomyces</taxon>
    </lineage>
</organism>
<name>A0ABT0UYB6_9ACTN</name>
<sequence>MPLLDVAERTVIPVISLPNLDREEAPCNDSFALLEVGICFLGTLRDARPAVTAPPPPGPPGLDAPGT</sequence>
<keyword evidence="2" id="KW-1185">Reference proteome</keyword>
<accession>A0ABT0UYB6</accession>
<dbReference type="Proteomes" id="UP001431429">
    <property type="component" value="Unassembled WGS sequence"/>
</dbReference>
<evidence type="ECO:0000313" key="2">
    <source>
        <dbReference type="Proteomes" id="UP001431429"/>
    </source>
</evidence>
<protein>
    <submittedName>
        <fullName evidence="1">Uncharacterized protein</fullName>
    </submittedName>
</protein>
<evidence type="ECO:0000313" key="1">
    <source>
        <dbReference type="EMBL" id="MCM2393567.1"/>
    </source>
</evidence>
<comment type="caution">
    <text evidence="1">The sequence shown here is derived from an EMBL/GenBank/DDBJ whole genome shotgun (WGS) entry which is preliminary data.</text>
</comment>
<dbReference type="RefSeq" id="WP_250923861.1">
    <property type="nucleotide sequence ID" value="NZ_JAMQAW010000078.1"/>
</dbReference>
<dbReference type="EMBL" id="JAMQAW010000078">
    <property type="protein sequence ID" value="MCM2393567.1"/>
    <property type="molecule type" value="Genomic_DNA"/>
</dbReference>
<proteinExistence type="predicted"/>
<gene>
    <name evidence="1" type="ORF">NBG84_35740</name>
</gene>
<reference evidence="1" key="1">
    <citation type="submission" date="2022-06" db="EMBL/GenBank/DDBJ databases">
        <title>Genome public.</title>
        <authorList>
            <person name="Sun Q."/>
        </authorList>
    </citation>
    <scope>NUCLEOTIDE SEQUENCE</scope>
    <source>
        <strain evidence="1">CWNU-1</strain>
    </source>
</reference>